<gene>
    <name evidence="2" type="ORF">GEV37_14245</name>
</gene>
<reference evidence="2 3" key="1">
    <citation type="journal article" date="2021" name="Sci. Rep.">
        <title>Genome analysis of a halophilic bacterium Halomonas malpeensis YU-PRIM-29(T) reveals its exopolysaccharide and pigment producing capabilities.</title>
        <authorList>
            <person name="Athmika"/>
            <person name="Ghate S.D."/>
            <person name="Arun A.B."/>
            <person name="Rao S.S."/>
            <person name="Kumar S.T.A."/>
            <person name="Kandiyil M.K."/>
            <person name="Saptami K."/>
            <person name="Rekha P.D."/>
        </authorList>
    </citation>
    <scope>NUCLEOTIDE SEQUENCE [LARGE SCALE GENOMIC DNA]</scope>
    <source>
        <strain evidence="3">prim 29</strain>
    </source>
</reference>
<evidence type="ECO:0000313" key="2">
    <source>
        <dbReference type="EMBL" id="MCB8890275.1"/>
    </source>
</evidence>
<dbReference type="InterPro" id="IPR002109">
    <property type="entry name" value="Glutaredoxin"/>
</dbReference>
<dbReference type="PROSITE" id="PS51354">
    <property type="entry name" value="GLUTAREDOXIN_2"/>
    <property type="match status" value="1"/>
</dbReference>
<dbReference type="Gene3D" id="3.40.30.10">
    <property type="entry name" value="Glutaredoxin"/>
    <property type="match status" value="1"/>
</dbReference>
<proteinExistence type="predicted"/>
<dbReference type="PROSITE" id="PS00195">
    <property type="entry name" value="GLUTAREDOXIN_1"/>
    <property type="match status" value="1"/>
</dbReference>
<dbReference type="Pfam" id="PF00462">
    <property type="entry name" value="Glutaredoxin"/>
    <property type="match status" value="1"/>
</dbReference>
<dbReference type="InterPro" id="IPR011767">
    <property type="entry name" value="GLR_AS"/>
</dbReference>
<evidence type="ECO:0000259" key="1">
    <source>
        <dbReference type="Pfam" id="PF00462"/>
    </source>
</evidence>
<accession>A0ABS8DVM9</accession>
<organism evidence="2 3">
    <name type="scientific">Vreelandella malpeensis</name>
    <dbReference type="NCBI Taxonomy" id="1172368"/>
    <lineage>
        <taxon>Bacteria</taxon>
        <taxon>Pseudomonadati</taxon>
        <taxon>Pseudomonadota</taxon>
        <taxon>Gammaproteobacteria</taxon>
        <taxon>Oceanospirillales</taxon>
        <taxon>Halomonadaceae</taxon>
        <taxon>Vreelandella</taxon>
    </lineage>
</organism>
<dbReference type="SUPFAM" id="SSF52833">
    <property type="entry name" value="Thioredoxin-like"/>
    <property type="match status" value="1"/>
</dbReference>
<sequence length="130" mass="14742">MRVIIRTFFRGLRLVLAPILLAQEKLSTPKGKSRAPEAQTEVDAACQELALYQFQSCPFCIKVRKEIARLNLTIDTRDAKNDPPHREALAEGGGRVKVPCLRIEQDDGKALWLYESSDINRYLNQRFGAI</sequence>
<feature type="domain" description="Glutaredoxin" evidence="1">
    <location>
        <begin position="51"/>
        <end position="105"/>
    </location>
</feature>
<comment type="caution">
    <text evidence="2">The sequence shown here is derived from an EMBL/GenBank/DDBJ whole genome shotgun (WGS) entry which is preliminary data.</text>
</comment>
<dbReference type="RefSeq" id="WP_227390945.1">
    <property type="nucleotide sequence ID" value="NZ_JBHSCJ010000008.1"/>
</dbReference>
<evidence type="ECO:0000313" key="3">
    <source>
        <dbReference type="Proteomes" id="UP001319882"/>
    </source>
</evidence>
<keyword evidence="3" id="KW-1185">Reference proteome</keyword>
<dbReference type="Proteomes" id="UP001319882">
    <property type="component" value="Unassembled WGS sequence"/>
</dbReference>
<protein>
    <submittedName>
        <fullName evidence="2">Glutaredoxin</fullName>
    </submittedName>
</protein>
<dbReference type="EMBL" id="WHVL01000006">
    <property type="protein sequence ID" value="MCB8890275.1"/>
    <property type="molecule type" value="Genomic_DNA"/>
</dbReference>
<name>A0ABS8DVM9_9GAMM</name>
<dbReference type="InterPro" id="IPR036249">
    <property type="entry name" value="Thioredoxin-like_sf"/>
</dbReference>